<evidence type="ECO:0000259" key="1">
    <source>
        <dbReference type="Pfam" id="PF00501"/>
    </source>
</evidence>
<dbReference type="GO" id="GO:0019748">
    <property type="term" value="P:secondary metabolic process"/>
    <property type="evidence" value="ECO:0007669"/>
    <property type="project" value="TreeGrafter"/>
</dbReference>
<protein>
    <submittedName>
        <fullName evidence="3">Acyl-CoA synthetase actt5</fullName>
    </submittedName>
</protein>
<dbReference type="CDD" id="cd05911">
    <property type="entry name" value="Firefly_Luc_like"/>
    <property type="match status" value="1"/>
</dbReference>
<accession>A0A9W8YDU9</accession>
<dbReference type="Pfam" id="PF00501">
    <property type="entry name" value="AMP-binding"/>
    <property type="match status" value="1"/>
</dbReference>
<gene>
    <name evidence="3" type="primary">ACTT5</name>
    <name evidence="3" type="ORF">N0V83_001947</name>
</gene>
<reference evidence="3" key="1">
    <citation type="submission" date="2022-10" db="EMBL/GenBank/DDBJ databases">
        <title>Tapping the CABI collections for fungal endophytes: first genome assemblies for Collariella, Neodidymelliopsis, Ascochyta clinopodiicola, Didymella pomorum, Didymosphaeria variabile, Neocosmospora piperis and Neocucurbitaria cava.</title>
        <authorList>
            <person name="Hill R."/>
        </authorList>
    </citation>
    <scope>NUCLEOTIDE SEQUENCE</scope>
    <source>
        <strain evidence="3">IMI 356814</strain>
    </source>
</reference>
<dbReference type="Proteomes" id="UP001140560">
    <property type="component" value="Unassembled WGS sequence"/>
</dbReference>
<comment type="caution">
    <text evidence="3">The sequence shown here is derived from an EMBL/GenBank/DDBJ whole genome shotgun (WGS) entry which is preliminary data.</text>
</comment>
<feature type="domain" description="AMP-binding enzyme C-terminal" evidence="2">
    <location>
        <begin position="449"/>
        <end position="528"/>
    </location>
</feature>
<dbReference type="EMBL" id="JAPEUY010000003">
    <property type="protein sequence ID" value="KAJ4374869.1"/>
    <property type="molecule type" value="Genomic_DNA"/>
</dbReference>
<dbReference type="InterPro" id="IPR025110">
    <property type="entry name" value="AMP-bd_C"/>
</dbReference>
<keyword evidence="4" id="KW-1185">Reference proteome</keyword>
<dbReference type="OrthoDB" id="6509636at2759"/>
<sequence>MPWLSEQSYPLPEVDLVSFSFGNTSSDYNDDKPIYHDADDENRTLSRRQGRTLVRKLVAGFRKAGLKKGDCFAITSFNDIMYPMVFLGGVGAGGVFSGTNPAYRVKEMRHHIRTAQVKFFVVEPELLDVVVEGATAEGIPKEHIFIFNVRGQDVPEGYRSWDWLLQQGEEDWDRITDFQTLKTTDVARLTTSGTTGLPKTACQSHYNATSYHTMTVTISEGKMPWEAKNISPLPMFHVATVPAVHASPFRSGHPIWIMRRFELEPYLAAIEKHQITNLGMVPPLVIAIINSPLTKKYSLKSVRTVGVGAAPLDAGSQRRLREICAPDCKCTQVWGMTETTSAITLFYYPEADDTGSVGRLMPNTDIKLVDEDGKDITAFDVRGEACVRGPTVVRAYHNNTKANAETWDGDGYLHSGDILYCDSRTKKWYIVDRKKELIKVRGFQVAPPELEAVLLEESDRIVDVAVIGLKAKRGSDTESPRAYVVRKSGTNITEEEVKRLISEKLASYKQLTGGVVFLNEIPKSPSGKILKRVLREWADAEVDENGSRSKL</sequence>
<feature type="domain" description="AMP-dependent synthetase/ligase" evidence="1">
    <location>
        <begin position="30"/>
        <end position="397"/>
    </location>
</feature>
<organism evidence="3 4">
    <name type="scientific">Neocucurbitaria cava</name>
    <dbReference type="NCBI Taxonomy" id="798079"/>
    <lineage>
        <taxon>Eukaryota</taxon>
        <taxon>Fungi</taxon>
        <taxon>Dikarya</taxon>
        <taxon>Ascomycota</taxon>
        <taxon>Pezizomycotina</taxon>
        <taxon>Dothideomycetes</taxon>
        <taxon>Pleosporomycetidae</taxon>
        <taxon>Pleosporales</taxon>
        <taxon>Pleosporineae</taxon>
        <taxon>Cucurbitariaceae</taxon>
        <taxon>Neocucurbitaria</taxon>
    </lineage>
</organism>
<dbReference type="GO" id="GO:0016405">
    <property type="term" value="F:CoA-ligase activity"/>
    <property type="evidence" value="ECO:0007669"/>
    <property type="project" value="TreeGrafter"/>
</dbReference>
<dbReference type="InterPro" id="IPR042099">
    <property type="entry name" value="ANL_N_sf"/>
</dbReference>
<dbReference type="AlphaFoldDB" id="A0A9W8YDU9"/>
<evidence type="ECO:0000313" key="4">
    <source>
        <dbReference type="Proteomes" id="UP001140560"/>
    </source>
</evidence>
<name>A0A9W8YDU9_9PLEO</name>
<dbReference type="InterPro" id="IPR000873">
    <property type="entry name" value="AMP-dep_synth/lig_dom"/>
</dbReference>
<evidence type="ECO:0000313" key="3">
    <source>
        <dbReference type="EMBL" id="KAJ4374869.1"/>
    </source>
</evidence>
<proteinExistence type="predicted"/>
<dbReference type="PANTHER" id="PTHR24096:SF265">
    <property type="entry name" value="ENZYME, PUTATIVE (AFU_ORTHOLOGUE AFUA_5G14270)-RELATED"/>
    <property type="match status" value="1"/>
</dbReference>
<evidence type="ECO:0000259" key="2">
    <source>
        <dbReference type="Pfam" id="PF13193"/>
    </source>
</evidence>
<dbReference type="PANTHER" id="PTHR24096">
    <property type="entry name" value="LONG-CHAIN-FATTY-ACID--COA LIGASE"/>
    <property type="match status" value="1"/>
</dbReference>
<dbReference type="InterPro" id="IPR045851">
    <property type="entry name" value="AMP-bd_C_sf"/>
</dbReference>
<dbReference type="SUPFAM" id="SSF56801">
    <property type="entry name" value="Acetyl-CoA synthetase-like"/>
    <property type="match status" value="1"/>
</dbReference>
<dbReference type="Gene3D" id="3.30.300.30">
    <property type="match status" value="1"/>
</dbReference>
<dbReference type="Gene3D" id="3.40.50.12780">
    <property type="entry name" value="N-terminal domain of ligase-like"/>
    <property type="match status" value="1"/>
</dbReference>
<dbReference type="Pfam" id="PF13193">
    <property type="entry name" value="AMP-binding_C"/>
    <property type="match status" value="1"/>
</dbReference>